<proteinExistence type="predicted"/>
<dbReference type="InterPro" id="IPR018113">
    <property type="entry name" value="PTrfase_EIIB_Cys"/>
</dbReference>
<dbReference type="Pfam" id="PF00367">
    <property type="entry name" value="PTS_EIIB"/>
    <property type="match status" value="1"/>
</dbReference>
<dbReference type="InterPro" id="IPR013013">
    <property type="entry name" value="PTS_EIIC_1"/>
</dbReference>
<evidence type="ECO:0000256" key="5">
    <source>
        <dbReference type="ARBA" id="ARBA00022679"/>
    </source>
</evidence>
<organism evidence="16 17">
    <name type="scientific">Halolactibacillus miurensis</name>
    <dbReference type="NCBI Taxonomy" id="306541"/>
    <lineage>
        <taxon>Bacteria</taxon>
        <taxon>Bacillati</taxon>
        <taxon>Bacillota</taxon>
        <taxon>Bacilli</taxon>
        <taxon>Bacillales</taxon>
        <taxon>Bacillaceae</taxon>
        <taxon>Halolactibacillus</taxon>
    </lineage>
</organism>
<evidence type="ECO:0000256" key="1">
    <source>
        <dbReference type="ARBA" id="ARBA00004651"/>
    </source>
</evidence>
<evidence type="ECO:0000256" key="10">
    <source>
        <dbReference type="ARBA" id="ARBA00023136"/>
    </source>
</evidence>
<dbReference type="AlphaFoldDB" id="A0A1I6Q123"/>
<accession>A0A1I6Q123</accession>
<reference evidence="16 17" key="1">
    <citation type="submission" date="2016-10" db="EMBL/GenBank/DDBJ databases">
        <authorList>
            <person name="de Groot N.N."/>
        </authorList>
    </citation>
    <scope>NUCLEOTIDE SEQUENCE [LARGE SCALE GENOMIC DNA]</scope>
    <source>
        <strain evidence="16 17">DSM 17074</strain>
    </source>
</reference>
<feature type="transmembrane region" description="Helical" evidence="12">
    <location>
        <begin position="188"/>
        <end position="208"/>
    </location>
</feature>
<evidence type="ECO:0000313" key="18">
    <source>
        <dbReference type="Proteomes" id="UP000321773"/>
    </source>
</evidence>
<keyword evidence="9 12" id="KW-1133">Transmembrane helix</keyword>
<dbReference type="OrthoDB" id="9769191at2"/>
<dbReference type="Proteomes" id="UP000321773">
    <property type="component" value="Unassembled WGS sequence"/>
</dbReference>
<feature type="active site" description="Phosphocysteine intermediate; for EIIB activity" evidence="11">
    <location>
        <position position="26"/>
    </location>
</feature>
<feature type="transmembrane region" description="Helical" evidence="12">
    <location>
        <begin position="323"/>
        <end position="344"/>
    </location>
</feature>
<dbReference type="GO" id="GO:0009401">
    <property type="term" value="P:phosphoenolpyruvate-dependent sugar phosphotransferase system"/>
    <property type="evidence" value="ECO:0007669"/>
    <property type="project" value="UniProtKB-KW"/>
</dbReference>
<evidence type="ECO:0000313" key="17">
    <source>
        <dbReference type="Proteomes" id="UP000199139"/>
    </source>
</evidence>
<evidence type="ECO:0000313" key="15">
    <source>
        <dbReference type="EMBL" id="GEM05330.1"/>
    </source>
</evidence>
<dbReference type="InterPro" id="IPR050558">
    <property type="entry name" value="PTS_Sugar-Specific_Components"/>
</dbReference>
<comment type="subcellular location">
    <subcellularLocation>
        <location evidence="1">Cell membrane</location>
        <topology evidence="1">Multi-pass membrane protein</topology>
    </subcellularLocation>
</comment>
<feature type="transmembrane region" description="Helical" evidence="12">
    <location>
        <begin position="102"/>
        <end position="123"/>
    </location>
</feature>
<keyword evidence="7 12" id="KW-0812">Transmembrane</keyword>
<dbReference type="GO" id="GO:0090588">
    <property type="term" value="F:protein-phosphocysteine-N-acetylmuramate phosphotransferase system transporter activity"/>
    <property type="evidence" value="ECO:0007669"/>
    <property type="project" value="TreeGrafter"/>
</dbReference>
<feature type="domain" description="PTS EIIC type-1" evidence="14">
    <location>
        <begin position="117"/>
        <end position="449"/>
    </location>
</feature>
<evidence type="ECO:0000256" key="8">
    <source>
        <dbReference type="ARBA" id="ARBA00022777"/>
    </source>
</evidence>
<sequence length="449" mass="47090">MDYKLIAKEIINLSGGSDNFNHVTNCMTRVRINYKDLSKVNLEEIKNLTGVQGINQAESTQIIVGPGKSEKIRAELENILNISVDTDNPTEKQVFLKTLSNIFVPALPAIIASGVSMGVNNIIKGMADAKVINDGIQATGVLSAQQVALDGWNILELSTFLSIVGNATFAFLAIYIGITAARVFKTDMILGGILGAITIAGELSVLGLQSGQGGLFGVIFGVFLLAKIQKLLRKVIPDILDVVLTPTFTILITGGLYLIAIMPIAGFLSDLLIDGIMWILDVSGILGGFVLSAVFPSLIATGLHHGLAPIHMELLNTTGTTPIFTVQVMSNAGLVGAGLAILLLSKDPKVKEIAKGAIPTTFLAVGEPTMYGVVIPSGFGFITASIGAGFGGMMIRLLDVQASAIGAAGMSALPLIANGAYINYLLSYAVGLIAAFILTYGVGKAKKYH</sequence>
<protein>
    <submittedName>
        <fullName evidence="15">PTS system EIIBC component</fullName>
    </submittedName>
    <submittedName>
        <fullName evidence="16">PTS system, sucrose-specific IIC component</fullName>
    </submittedName>
</protein>
<evidence type="ECO:0000259" key="14">
    <source>
        <dbReference type="PROSITE" id="PS51103"/>
    </source>
</evidence>
<keyword evidence="18" id="KW-1185">Reference proteome</keyword>
<evidence type="ECO:0000256" key="2">
    <source>
        <dbReference type="ARBA" id="ARBA00022448"/>
    </source>
</evidence>
<reference evidence="15 18" key="2">
    <citation type="submission" date="2019-07" db="EMBL/GenBank/DDBJ databases">
        <title>Whole genome shotgun sequence of Halolactibacillus miurensis NBRC 100873.</title>
        <authorList>
            <person name="Hosoyama A."/>
            <person name="Uohara A."/>
            <person name="Ohji S."/>
            <person name="Ichikawa N."/>
        </authorList>
    </citation>
    <scope>NUCLEOTIDE SEQUENCE [LARGE SCALE GENOMIC DNA]</scope>
    <source>
        <strain evidence="15 18">NBRC 100873</strain>
    </source>
</reference>
<evidence type="ECO:0000256" key="4">
    <source>
        <dbReference type="ARBA" id="ARBA00022597"/>
    </source>
</evidence>
<feature type="transmembrane region" description="Helical" evidence="12">
    <location>
        <begin position="370"/>
        <end position="390"/>
    </location>
</feature>
<evidence type="ECO:0000313" key="16">
    <source>
        <dbReference type="EMBL" id="SFS46114.1"/>
    </source>
</evidence>
<dbReference type="EMBL" id="BJWJ01000030">
    <property type="protein sequence ID" value="GEM05330.1"/>
    <property type="molecule type" value="Genomic_DNA"/>
</dbReference>
<feature type="transmembrane region" description="Helical" evidence="12">
    <location>
        <begin position="214"/>
        <end position="232"/>
    </location>
</feature>
<dbReference type="InterPro" id="IPR036878">
    <property type="entry name" value="Glu_permease_IIB"/>
</dbReference>
<evidence type="ECO:0000259" key="13">
    <source>
        <dbReference type="PROSITE" id="PS51098"/>
    </source>
</evidence>
<keyword evidence="4" id="KW-0762">Sugar transport</keyword>
<name>A0A1I6Q123_9BACI</name>
<dbReference type="PANTHER" id="PTHR30175">
    <property type="entry name" value="PHOSPHOTRANSFERASE SYSTEM TRANSPORT PROTEIN"/>
    <property type="match status" value="1"/>
</dbReference>
<dbReference type="Proteomes" id="UP000199139">
    <property type="component" value="Unassembled WGS sequence"/>
</dbReference>
<dbReference type="GO" id="GO:0008982">
    <property type="term" value="F:protein-N(PI)-phosphohistidine-sugar phosphotransferase activity"/>
    <property type="evidence" value="ECO:0007669"/>
    <property type="project" value="InterPro"/>
</dbReference>
<keyword evidence="2" id="KW-0813">Transport</keyword>
<dbReference type="EMBL" id="FPAI01000003">
    <property type="protein sequence ID" value="SFS46114.1"/>
    <property type="molecule type" value="Genomic_DNA"/>
</dbReference>
<dbReference type="STRING" id="306541.SAMN05421668_10325"/>
<feature type="transmembrane region" description="Helical" evidence="12">
    <location>
        <begin position="276"/>
        <end position="303"/>
    </location>
</feature>
<evidence type="ECO:0000256" key="11">
    <source>
        <dbReference type="PROSITE-ProRule" id="PRU00421"/>
    </source>
</evidence>
<dbReference type="CDD" id="cd00212">
    <property type="entry name" value="PTS_IIB_glc"/>
    <property type="match status" value="1"/>
</dbReference>
<dbReference type="Gene3D" id="3.30.1360.60">
    <property type="entry name" value="Glucose permease domain IIB"/>
    <property type="match status" value="1"/>
</dbReference>
<dbReference type="PROSITE" id="PS51103">
    <property type="entry name" value="PTS_EIIC_TYPE_1"/>
    <property type="match status" value="1"/>
</dbReference>
<keyword evidence="10 12" id="KW-0472">Membrane</keyword>
<feature type="domain" description="PTS EIIB type-1" evidence="13">
    <location>
        <begin position="4"/>
        <end position="86"/>
    </location>
</feature>
<evidence type="ECO:0000256" key="12">
    <source>
        <dbReference type="SAM" id="Phobius"/>
    </source>
</evidence>
<dbReference type="GO" id="GO:0016301">
    <property type="term" value="F:kinase activity"/>
    <property type="evidence" value="ECO:0007669"/>
    <property type="project" value="UniProtKB-KW"/>
</dbReference>
<feature type="transmembrane region" description="Helical" evidence="12">
    <location>
        <begin position="239"/>
        <end position="264"/>
    </location>
</feature>
<dbReference type="Pfam" id="PF02378">
    <property type="entry name" value="PTS_EIIC"/>
    <property type="match status" value="1"/>
</dbReference>
<gene>
    <name evidence="15" type="ORF">HMI01_23180</name>
    <name evidence="16" type="ORF">SAMN05421668_10325</name>
</gene>
<dbReference type="SUPFAM" id="SSF55604">
    <property type="entry name" value="Glucose permease domain IIB"/>
    <property type="match status" value="1"/>
</dbReference>
<dbReference type="InterPro" id="IPR003352">
    <property type="entry name" value="PTS_EIIC"/>
</dbReference>
<dbReference type="RefSeq" id="WP_089852873.1">
    <property type="nucleotide sequence ID" value="NZ_BJWJ01000030.1"/>
</dbReference>
<dbReference type="PROSITE" id="PS51098">
    <property type="entry name" value="PTS_EIIB_TYPE_1"/>
    <property type="match status" value="1"/>
</dbReference>
<dbReference type="InterPro" id="IPR001996">
    <property type="entry name" value="PTS_IIB_1"/>
</dbReference>
<keyword evidence="8" id="KW-0418">Kinase</keyword>
<feature type="transmembrane region" description="Helical" evidence="12">
    <location>
        <begin position="157"/>
        <end position="176"/>
    </location>
</feature>
<dbReference type="PANTHER" id="PTHR30175:SF3">
    <property type="entry name" value="PTS SYSTEM N-ACETYLMURAMIC ACID-SPECIFIC EIIBC COMPONENT"/>
    <property type="match status" value="1"/>
</dbReference>
<evidence type="ECO:0000256" key="6">
    <source>
        <dbReference type="ARBA" id="ARBA00022683"/>
    </source>
</evidence>
<keyword evidence="6" id="KW-0598">Phosphotransferase system</keyword>
<feature type="transmembrane region" description="Helical" evidence="12">
    <location>
        <begin position="422"/>
        <end position="443"/>
    </location>
</feature>
<evidence type="ECO:0000256" key="3">
    <source>
        <dbReference type="ARBA" id="ARBA00022475"/>
    </source>
</evidence>
<keyword evidence="5" id="KW-0808">Transferase</keyword>
<dbReference type="GO" id="GO:0005886">
    <property type="term" value="C:plasma membrane"/>
    <property type="evidence" value="ECO:0007669"/>
    <property type="project" value="UniProtKB-SubCell"/>
</dbReference>
<evidence type="ECO:0000256" key="7">
    <source>
        <dbReference type="ARBA" id="ARBA00022692"/>
    </source>
</evidence>
<keyword evidence="3" id="KW-1003">Cell membrane</keyword>
<evidence type="ECO:0000256" key="9">
    <source>
        <dbReference type="ARBA" id="ARBA00022989"/>
    </source>
</evidence>